<dbReference type="PRINTS" id="PR01576">
    <property type="entry name" value="PDEFORMYLASE"/>
</dbReference>
<dbReference type="NCBIfam" id="TIGR00079">
    <property type="entry name" value="pept_deformyl"/>
    <property type="match status" value="1"/>
</dbReference>
<comment type="similarity">
    <text evidence="1">Belongs to the polypeptide deformylase family.</text>
</comment>
<dbReference type="InterPro" id="IPR036821">
    <property type="entry name" value="Peptide_deformylase_sf"/>
</dbReference>
<dbReference type="NCBIfam" id="NF001159">
    <property type="entry name" value="PRK00150.1-3"/>
    <property type="match status" value="1"/>
</dbReference>
<accession>A0A3B1DX17</accession>
<keyword evidence="2" id="KW-0378">Hydrolase</keyword>
<organism evidence="2">
    <name type="scientific">hydrothermal vent metagenome</name>
    <dbReference type="NCBI Taxonomy" id="652676"/>
    <lineage>
        <taxon>unclassified sequences</taxon>
        <taxon>metagenomes</taxon>
        <taxon>ecological metagenomes</taxon>
    </lineage>
</organism>
<evidence type="ECO:0000256" key="1">
    <source>
        <dbReference type="ARBA" id="ARBA00010759"/>
    </source>
</evidence>
<gene>
    <name evidence="2" type="ORF">MNB_ARC-1_670</name>
</gene>
<dbReference type="EMBL" id="UOYO01000020">
    <property type="protein sequence ID" value="VAY87091.1"/>
    <property type="molecule type" value="Genomic_DNA"/>
</dbReference>
<dbReference type="Gene3D" id="3.90.45.10">
    <property type="entry name" value="Peptide deformylase"/>
    <property type="match status" value="1"/>
</dbReference>
<sequence length="177" mass="20586">MIREIIVYPNPILRKKSSDVINFDIELHTLLDDMNQTMLHSHGVGLAAVQVGILKNVLIINLPTEDPNDKEQGIQLDENLIEAINPKIIYQDGEQVCNEGCLSIPGFHEDIKRAMTIKVEYFNRYGQKQHIESKGFMAIAWQHEVEHLNGHVFIENLPYLKRKRFEKEWKKKLKSKK</sequence>
<dbReference type="InterPro" id="IPR023635">
    <property type="entry name" value="Peptide_deformylase"/>
</dbReference>
<dbReference type="PANTHER" id="PTHR10458:SF22">
    <property type="entry name" value="PEPTIDE DEFORMYLASE"/>
    <property type="match status" value="1"/>
</dbReference>
<dbReference type="HAMAP" id="MF_00163">
    <property type="entry name" value="Pep_deformylase"/>
    <property type="match status" value="1"/>
</dbReference>
<reference evidence="2" key="1">
    <citation type="submission" date="2018-10" db="EMBL/GenBank/DDBJ databases">
        <authorList>
            <person name="Aoki K."/>
        </authorList>
    </citation>
    <scope>NUCLEOTIDE SEQUENCE</scope>
</reference>
<dbReference type="PANTHER" id="PTHR10458">
    <property type="entry name" value="PEPTIDE DEFORMYLASE"/>
    <property type="match status" value="1"/>
</dbReference>
<dbReference type="PIRSF" id="PIRSF004749">
    <property type="entry name" value="Pep_def"/>
    <property type="match status" value="1"/>
</dbReference>
<dbReference type="CDD" id="cd00487">
    <property type="entry name" value="Pep_deformylase"/>
    <property type="match status" value="1"/>
</dbReference>
<dbReference type="SUPFAM" id="SSF56420">
    <property type="entry name" value="Peptide deformylase"/>
    <property type="match status" value="1"/>
</dbReference>
<evidence type="ECO:0000313" key="2">
    <source>
        <dbReference type="EMBL" id="VAY87091.1"/>
    </source>
</evidence>
<dbReference type="GO" id="GO:0042586">
    <property type="term" value="F:peptide deformylase activity"/>
    <property type="evidence" value="ECO:0007669"/>
    <property type="project" value="UniProtKB-EC"/>
</dbReference>
<protein>
    <submittedName>
        <fullName evidence="2">Peptide deformylase</fullName>
        <ecNumber evidence="2">3.5.1.88</ecNumber>
    </submittedName>
</protein>
<proteinExistence type="inferred from homology"/>
<dbReference type="Pfam" id="PF01327">
    <property type="entry name" value="Pep_deformylase"/>
    <property type="match status" value="1"/>
</dbReference>
<dbReference type="AlphaFoldDB" id="A0A3B1DX17"/>
<name>A0A3B1DX17_9ZZZZ</name>
<dbReference type="EC" id="3.5.1.88" evidence="2"/>